<dbReference type="RefSeq" id="WP_309389264.1">
    <property type="nucleotide sequence ID" value="NZ_JADBEO010000007.1"/>
</dbReference>
<name>A0ABU1DD75_9HYPH</name>
<accession>A0ABU1DD75</accession>
<keyword evidence="3" id="KW-1185">Reference proteome</keyword>
<comment type="caution">
    <text evidence="2">The sequence shown here is derived from an EMBL/GenBank/DDBJ whole genome shotgun (WGS) entry which is preliminary data.</text>
</comment>
<protein>
    <submittedName>
        <fullName evidence="2">Uncharacterized protein</fullName>
    </submittedName>
</protein>
<feature type="compositionally biased region" description="Basic and acidic residues" evidence="1">
    <location>
        <begin position="59"/>
        <end position="71"/>
    </location>
</feature>
<reference evidence="2" key="1">
    <citation type="submission" date="2020-10" db="EMBL/GenBank/DDBJ databases">
        <authorList>
            <person name="Abbas A."/>
            <person name="Razzaq R."/>
            <person name="Waqas M."/>
            <person name="Abbas N."/>
            <person name="Nielsen T.K."/>
            <person name="Hansen L.H."/>
            <person name="Hussain S."/>
            <person name="Shahid M."/>
        </authorList>
    </citation>
    <scope>NUCLEOTIDE SEQUENCE</scope>
    <source>
        <strain evidence="2">S14</strain>
    </source>
</reference>
<evidence type="ECO:0000256" key="1">
    <source>
        <dbReference type="SAM" id="MobiDB-lite"/>
    </source>
</evidence>
<organism evidence="2 3">
    <name type="scientific">Chelatococcus sambhunathii</name>
    <dbReference type="NCBI Taxonomy" id="363953"/>
    <lineage>
        <taxon>Bacteria</taxon>
        <taxon>Pseudomonadati</taxon>
        <taxon>Pseudomonadota</taxon>
        <taxon>Alphaproteobacteria</taxon>
        <taxon>Hyphomicrobiales</taxon>
        <taxon>Chelatococcaceae</taxon>
        <taxon>Chelatococcus</taxon>
    </lineage>
</organism>
<dbReference type="EMBL" id="JADBEO010000007">
    <property type="protein sequence ID" value="MDR4305885.1"/>
    <property type="molecule type" value="Genomic_DNA"/>
</dbReference>
<proteinExistence type="predicted"/>
<evidence type="ECO:0000313" key="3">
    <source>
        <dbReference type="Proteomes" id="UP001181622"/>
    </source>
</evidence>
<evidence type="ECO:0000313" key="2">
    <source>
        <dbReference type="EMBL" id="MDR4305885.1"/>
    </source>
</evidence>
<gene>
    <name evidence="2" type="ORF">IHQ68_04495</name>
</gene>
<sequence length="112" mass="12315">MKTLVHVKMESHCADDGDGEQVFVAICLRTEIAGRKILAEGSADASTDAEAESSAWESARQDLCDQAHPTDPDHVDFELVGSIEDASRRSRELYQSWFNAVLNAIQYAEESA</sequence>
<dbReference type="Proteomes" id="UP001181622">
    <property type="component" value="Unassembled WGS sequence"/>
</dbReference>
<feature type="compositionally biased region" description="Low complexity" evidence="1">
    <location>
        <begin position="39"/>
        <end position="58"/>
    </location>
</feature>
<feature type="region of interest" description="Disordered" evidence="1">
    <location>
        <begin position="39"/>
        <end position="71"/>
    </location>
</feature>